<feature type="region of interest" description="Disordered" evidence="5">
    <location>
        <begin position="102"/>
        <end position="121"/>
    </location>
</feature>
<accession>A0A0C1TPB2</accession>
<dbReference type="RefSeq" id="WP_039642707.1">
    <property type="nucleotide sequence ID" value="NZ_JXBL01000001.1"/>
</dbReference>
<evidence type="ECO:0000256" key="2">
    <source>
        <dbReference type="ARBA" id="ARBA00009477"/>
    </source>
</evidence>
<dbReference type="SUPFAM" id="SSF111369">
    <property type="entry name" value="HlyD-like secretion proteins"/>
    <property type="match status" value="1"/>
</dbReference>
<dbReference type="GO" id="GO:0030313">
    <property type="term" value="C:cell envelope"/>
    <property type="evidence" value="ECO:0007669"/>
    <property type="project" value="UniProtKB-SubCell"/>
</dbReference>
<comment type="caution">
    <text evidence="8">The sequence shown here is derived from an EMBL/GenBank/DDBJ whole genome shotgun (WGS) entry which is preliminary data.</text>
</comment>
<evidence type="ECO:0000256" key="4">
    <source>
        <dbReference type="SAM" id="Coils"/>
    </source>
</evidence>
<evidence type="ECO:0000256" key="1">
    <source>
        <dbReference type="ARBA" id="ARBA00004196"/>
    </source>
</evidence>
<evidence type="ECO:0000256" key="3">
    <source>
        <dbReference type="ARBA" id="ARBA00023054"/>
    </source>
</evidence>
<dbReference type="EMBL" id="JXBL01000001">
    <property type="protein sequence ID" value="KIE41183.1"/>
    <property type="molecule type" value="Genomic_DNA"/>
</dbReference>
<keyword evidence="9" id="KW-1185">Reference proteome</keyword>
<proteinExistence type="inferred from homology"/>
<dbReference type="AlphaFoldDB" id="A0A0C1TPB2"/>
<dbReference type="Pfam" id="PF25881">
    <property type="entry name" value="HH_YBHG"/>
    <property type="match status" value="1"/>
</dbReference>
<dbReference type="FunFam" id="2.40.30.170:FF:000010">
    <property type="entry name" value="Efflux RND transporter periplasmic adaptor subunit"/>
    <property type="match status" value="1"/>
</dbReference>
<dbReference type="PANTHER" id="PTHR32347:SF23">
    <property type="entry name" value="BLL5650 PROTEIN"/>
    <property type="match status" value="1"/>
</dbReference>
<feature type="domain" description="CusB-like beta-barrel" evidence="7">
    <location>
        <begin position="241"/>
        <end position="325"/>
    </location>
</feature>
<evidence type="ECO:0000313" key="8">
    <source>
        <dbReference type="EMBL" id="KIE41183.1"/>
    </source>
</evidence>
<comment type="similarity">
    <text evidence="2">Belongs to the membrane fusion protein (MFP) (TC 8.A.1) family.</text>
</comment>
<dbReference type="Pfam" id="PF25954">
    <property type="entry name" value="Beta-barrel_RND_2"/>
    <property type="match status" value="1"/>
</dbReference>
<keyword evidence="3 4" id="KW-0175">Coiled coil</keyword>
<dbReference type="InterPro" id="IPR058792">
    <property type="entry name" value="Beta-barrel_RND_2"/>
</dbReference>
<comment type="subcellular location">
    <subcellularLocation>
        <location evidence="1">Cell envelope</location>
    </subcellularLocation>
</comment>
<dbReference type="Gene3D" id="2.40.30.170">
    <property type="match status" value="1"/>
</dbReference>
<evidence type="ECO:0000259" key="6">
    <source>
        <dbReference type="Pfam" id="PF25881"/>
    </source>
</evidence>
<dbReference type="Gene3D" id="1.10.287.470">
    <property type="entry name" value="Helix hairpin bin"/>
    <property type="match status" value="1"/>
</dbReference>
<feature type="domain" description="YbhG-like alpha-helical hairpin" evidence="6">
    <location>
        <begin position="81"/>
        <end position="202"/>
    </location>
</feature>
<dbReference type="Gene3D" id="2.40.50.100">
    <property type="match status" value="1"/>
</dbReference>
<dbReference type="Proteomes" id="UP000031433">
    <property type="component" value="Unassembled WGS sequence"/>
</dbReference>
<reference evidence="8 9" key="1">
    <citation type="submission" date="2015-01" db="EMBL/GenBank/DDBJ databases">
        <title>Genome sequence of the anaerobic bacterium Geobacter soli GSS01, a dissimilatory Fe(III) reducer from soil.</title>
        <authorList>
            <person name="Yang G."/>
            <person name="Zhou S."/>
        </authorList>
    </citation>
    <scope>NUCLEOTIDE SEQUENCE [LARGE SCALE GENOMIC DNA]</scope>
    <source>
        <strain evidence="8 9">GSS01</strain>
    </source>
</reference>
<organism evidence="8 9">
    <name type="scientific">Geobacter soli</name>
    <dbReference type="NCBI Taxonomy" id="1510391"/>
    <lineage>
        <taxon>Bacteria</taxon>
        <taxon>Pseudomonadati</taxon>
        <taxon>Thermodesulfobacteriota</taxon>
        <taxon>Desulfuromonadia</taxon>
        <taxon>Geobacterales</taxon>
        <taxon>Geobacteraceae</taxon>
        <taxon>Geobacter</taxon>
    </lineage>
</organism>
<feature type="coiled-coil region" evidence="4">
    <location>
        <begin position="180"/>
        <end position="207"/>
    </location>
</feature>
<sequence length="327" mass="35739">MKRKAIILGLVAVIAGITAFLTLRGEKDDAGSLVSSGNVEVTEVDLGFKAPGRVERLLTDEGRNVAAGETVATLDRSELLRQMEAQQAVIDSTSARLLELRQGSRPQEKRGARAMTASASADLEKAQKDFERAEMLFGNGAISGQQRDAAKRAFEVATAQHDHALQNESLVREGPRLETIRGAEAQVRQAKAQLAVYREQLADMELKTPVKGVVLRKNVEGGETVTAGTPIFTVGDLEHPWVKIYVKEDKLGLVKLGQKAEVTVDTYPGKTFEGVVTYISPEAEFTPKNVQTQEERVKLVFGIKVNVDNPNQELKPGMPADVRIRLR</sequence>
<protein>
    <submittedName>
        <fullName evidence="8">ABC transporter substrate-binding protein</fullName>
    </submittedName>
</protein>
<evidence type="ECO:0000256" key="5">
    <source>
        <dbReference type="SAM" id="MobiDB-lite"/>
    </source>
</evidence>
<gene>
    <name evidence="8" type="ORF">SE37_00320</name>
</gene>
<name>A0A0C1TPB2_9BACT</name>
<evidence type="ECO:0000259" key="7">
    <source>
        <dbReference type="Pfam" id="PF25954"/>
    </source>
</evidence>
<dbReference type="InterPro" id="IPR050465">
    <property type="entry name" value="UPF0194_transport"/>
</dbReference>
<dbReference type="InterPro" id="IPR059052">
    <property type="entry name" value="HH_YbhG-like"/>
</dbReference>
<evidence type="ECO:0000313" key="9">
    <source>
        <dbReference type="Proteomes" id="UP000031433"/>
    </source>
</evidence>
<dbReference type="PANTHER" id="PTHR32347">
    <property type="entry name" value="EFFLUX SYSTEM COMPONENT YKNX-RELATED"/>
    <property type="match status" value="1"/>
</dbReference>